<keyword evidence="3" id="KW-1185">Reference proteome</keyword>
<dbReference type="PATRIC" id="fig|1141660.3.peg.1505"/>
<name>K8WD35_9GAMM</name>
<keyword evidence="1" id="KW-0472">Membrane</keyword>
<evidence type="ECO:0000256" key="1">
    <source>
        <dbReference type="SAM" id="Phobius"/>
    </source>
</evidence>
<dbReference type="OrthoDB" id="9814116at2"/>
<accession>K8WD35</accession>
<keyword evidence="1" id="KW-0812">Transmembrane</keyword>
<feature type="transmembrane region" description="Helical" evidence="1">
    <location>
        <begin position="47"/>
        <end position="64"/>
    </location>
</feature>
<dbReference type="EMBL" id="AKKN01000007">
    <property type="protein sequence ID" value="EKT58543.1"/>
    <property type="molecule type" value="Genomic_DNA"/>
</dbReference>
<proteinExistence type="predicted"/>
<reference evidence="2 3" key="1">
    <citation type="journal article" date="2012" name="BMC Genomics">
        <title>Comparative genomics of bacteria in the genus Providencia isolated from wild Drosophila melanogaster.</title>
        <authorList>
            <person name="Galac M.R."/>
            <person name="Lazzaro B.P."/>
        </authorList>
    </citation>
    <scope>NUCLEOTIDE SEQUENCE [LARGE SCALE GENOMIC DNA]</scope>
    <source>
        <strain evidence="2 3">DSM 19967</strain>
    </source>
</reference>
<evidence type="ECO:0000313" key="2">
    <source>
        <dbReference type="EMBL" id="EKT58543.1"/>
    </source>
</evidence>
<organism evidence="2 3">
    <name type="scientific">Providencia sneebia DSM 19967</name>
    <dbReference type="NCBI Taxonomy" id="1141660"/>
    <lineage>
        <taxon>Bacteria</taxon>
        <taxon>Pseudomonadati</taxon>
        <taxon>Pseudomonadota</taxon>
        <taxon>Gammaproteobacteria</taxon>
        <taxon>Enterobacterales</taxon>
        <taxon>Morganellaceae</taxon>
        <taxon>Providencia</taxon>
    </lineage>
</organism>
<dbReference type="AlphaFoldDB" id="K8WD35"/>
<protein>
    <submittedName>
        <fullName evidence="2">Uncharacterized protein</fullName>
    </submittedName>
</protein>
<dbReference type="RefSeq" id="WP_008915337.1">
    <property type="nucleotide sequence ID" value="NZ_CM001773.1"/>
</dbReference>
<evidence type="ECO:0000313" key="3">
    <source>
        <dbReference type="Proteomes" id="UP000010290"/>
    </source>
</evidence>
<dbReference type="HOGENOM" id="CLU_2827706_0_0_6"/>
<gene>
    <name evidence="2" type="ORF">OO7_07504</name>
</gene>
<keyword evidence="1" id="KW-1133">Transmembrane helix</keyword>
<sequence length="68" mass="7264">MKTLGVVLLVLGIITAIISFNMDVSIPVVQGQSAKDAGLAFDRQNYIIGSVLIALFGLVIAIFSDRKK</sequence>
<comment type="caution">
    <text evidence="2">The sequence shown here is derived from an EMBL/GenBank/DDBJ whole genome shotgun (WGS) entry which is preliminary data.</text>
</comment>
<dbReference type="Proteomes" id="UP000010290">
    <property type="component" value="Chromosome"/>
</dbReference>